<dbReference type="EMBL" id="MN739040">
    <property type="protein sequence ID" value="QHS85092.1"/>
    <property type="molecule type" value="Genomic_DNA"/>
</dbReference>
<accession>A0A6C0AZ42</accession>
<feature type="transmembrane region" description="Helical" evidence="1">
    <location>
        <begin position="12"/>
        <end position="29"/>
    </location>
</feature>
<name>A0A6C0AZ42_9ZZZZ</name>
<dbReference type="AlphaFoldDB" id="A0A6C0AZ42"/>
<organism evidence="2">
    <name type="scientific">viral metagenome</name>
    <dbReference type="NCBI Taxonomy" id="1070528"/>
    <lineage>
        <taxon>unclassified sequences</taxon>
        <taxon>metagenomes</taxon>
        <taxon>organismal metagenomes</taxon>
    </lineage>
</organism>
<evidence type="ECO:0000256" key="1">
    <source>
        <dbReference type="SAM" id="Phobius"/>
    </source>
</evidence>
<reference evidence="2" key="1">
    <citation type="journal article" date="2020" name="Nature">
        <title>Giant virus diversity and host interactions through global metagenomics.</title>
        <authorList>
            <person name="Schulz F."/>
            <person name="Roux S."/>
            <person name="Paez-Espino D."/>
            <person name="Jungbluth S."/>
            <person name="Walsh D.A."/>
            <person name="Denef V.J."/>
            <person name="McMahon K.D."/>
            <person name="Konstantinidis K.T."/>
            <person name="Eloe-Fadrosh E.A."/>
            <person name="Kyrpides N.C."/>
            <person name="Woyke T."/>
        </authorList>
    </citation>
    <scope>NUCLEOTIDE SEQUENCE</scope>
    <source>
        <strain evidence="2">GVMAG-M-3300009182-67</strain>
    </source>
</reference>
<keyword evidence="1" id="KW-0472">Membrane</keyword>
<proteinExistence type="predicted"/>
<sequence length="166" mass="19137">MELPNLSSYEMFSLIVIPFSLFFFGADFLRDRDIKKDETKIGIVQYIHHLAFTTNMSGLILSVFLTCKIPFVTFLMFLSIINQVGWLLNDDNCWLTQYANTIIGAESKNRKWIAEISSLVKHYVKGDEWAYSEMRPIDRTRQVIISNGLILAILIKIIIAKKIKAI</sequence>
<feature type="transmembrane region" description="Helical" evidence="1">
    <location>
        <begin position="143"/>
        <end position="160"/>
    </location>
</feature>
<keyword evidence="1" id="KW-0812">Transmembrane</keyword>
<feature type="transmembrane region" description="Helical" evidence="1">
    <location>
        <begin position="50"/>
        <end position="81"/>
    </location>
</feature>
<protein>
    <submittedName>
        <fullName evidence="2">Uncharacterized protein</fullName>
    </submittedName>
</protein>
<evidence type="ECO:0000313" key="2">
    <source>
        <dbReference type="EMBL" id="QHS85092.1"/>
    </source>
</evidence>
<keyword evidence="1" id="KW-1133">Transmembrane helix</keyword>